<dbReference type="GO" id="GO:0005730">
    <property type="term" value="C:nucleolus"/>
    <property type="evidence" value="ECO:0007669"/>
    <property type="project" value="UniProtKB-SubCell"/>
</dbReference>
<dbReference type="GO" id="GO:1990904">
    <property type="term" value="C:ribonucleoprotein complex"/>
    <property type="evidence" value="ECO:0007669"/>
    <property type="project" value="UniProtKB-KW"/>
</dbReference>
<evidence type="ECO:0000313" key="10">
    <source>
        <dbReference type="Proteomes" id="UP001278766"/>
    </source>
</evidence>
<dbReference type="RefSeq" id="XP_062662923.1">
    <property type="nucleotide sequence ID" value="XM_062807940.1"/>
</dbReference>
<evidence type="ECO:0000256" key="4">
    <source>
        <dbReference type="ARBA" id="ARBA00011187"/>
    </source>
</evidence>
<evidence type="ECO:0000313" key="9">
    <source>
        <dbReference type="EMBL" id="KAK3299409.1"/>
    </source>
</evidence>
<feature type="compositionally biased region" description="Acidic residues" evidence="8">
    <location>
        <begin position="126"/>
        <end position="135"/>
    </location>
</feature>
<dbReference type="Pfam" id="PF09420">
    <property type="entry name" value="Nop16"/>
    <property type="match status" value="1"/>
</dbReference>
<keyword evidence="10" id="KW-1185">Reference proteome</keyword>
<dbReference type="EMBL" id="JAUEPN010000002">
    <property type="protein sequence ID" value="KAK3299409.1"/>
    <property type="molecule type" value="Genomic_DNA"/>
</dbReference>
<proteinExistence type="inferred from homology"/>
<protein>
    <recommendedName>
        <fullName evidence="5">Nucleolar protein 16</fullName>
    </recommendedName>
</protein>
<comment type="subcellular location">
    <subcellularLocation>
        <location evidence="2">Nucleus</location>
        <location evidence="2">Nucleolus</location>
    </subcellularLocation>
</comment>
<dbReference type="GeneID" id="87844888"/>
<dbReference type="InterPro" id="IPR019002">
    <property type="entry name" value="Ribosome_biogenesis_Nop16"/>
</dbReference>
<sequence length="240" mass="26652">MGRELQKRKRRSSRAKVTMPNRRKKALNPLGNDIIAKAWNKKETLSQNYTRFGLVAKLGKATGGTTSTNRSTLTTATDPLAAQAADRAHGLLTVGEVRVERDAEGRITRVVRDSNPLGDPLNALDSDSDEDEGGDAEMQLQREQAQAEARYEEWGGFGAGDGKEEGERPEVLRALEREANRPTEKAVRHQSGREMEWLRRLADKHGEDTAAMARDVKLNPMQQTAADIRRRLKKAGLLEA</sequence>
<feature type="compositionally biased region" description="Low complexity" evidence="8">
    <location>
        <begin position="136"/>
        <end position="147"/>
    </location>
</feature>
<keyword evidence="6" id="KW-0539">Nucleus</keyword>
<comment type="similarity">
    <text evidence="3">Belongs to the NOP16 family.</text>
</comment>
<dbReference type="PANTHER" id="PTHR13243">
    <property type="entry name" value="HSPC111 PROTEIN-RELATED"/>
    <property type="match status" value="1"/>
</dbReference>
<accession>A0AAE0HMS0</accession>
<evidence type="ECO:0000256" key="1">
    <source>
        <dbReference type="ARBA" id="ARBA00002889"/>
    </source>
</evidence>
<evidence type="ECO:0000256" key="5">
    <source>
        <dbReference type="ARBA" id="ARBA00015522"/>
    </source>
</evidence>
<keyword evidence="7" id="KW-0687">Ribonucleoprotein</keyword>
<name>A0AAE0HMS0_9PEZI</name>
<comment type="function">
    <text evidence="1">Involved in the biogenesis of the 60S ribosomal subunit.</text>
</comment>
<dbReference type="Proteomes" id="UP001278766">
    <property type="component" value="Unassembled WGS sequence"/>
</dbReference>
<evidence type="ECO:0000256" key="6">
    <source>
        <dbReference type="ARBA" id="ARBA00023242"/>
    </source>
</evidence>
<dbReference type="PANTHER" id="PTHR13243:SF1">
    <property type="entry name" value="NUCLEOLAR PROTEIN 16"/>
    <property type="match status" value="1"/>
</dbReference>
<reference evidence="9" key="2">
    <citation type="submission" date="2023-06" db="EMBL/GenBank/DDBJ databases">
        <authorList>
            <consortium name="Lawrence Berkeley National Laboratory"/>
            <person name="Haridas S."/>
            <person name="Hensen N."/>
            <person name="Bonometti L."/>
            <person name="Westerberg I."/>
            <person name="Brannstrom I.O."/>
            <person name="Guillou S."/>
            <person name="Cros-Aarteil S."/>
            <person name="Calhoun S."/>
            <person name="Kuo A."/>
            <person name="Mondo S."/>
            <person name="Pangilinan J."/>
            <person name="Riley R."/>
            <person name="Labutti K."/>
            <person name="Andreopoulos B."/>
            <person name="Lipzen A."/>
            <person name="Chen C."/>
            <person name="Yanf M."/>
            <person name="Daum C."/>
            <person name="Ng V."/>
            <person name="Clum A."/>
            <person name="Steindorff A."/>
            <person name="Ohm R."/>
            <person name="Martin F."/>
            <person name="Silar P."/>
            <person name="Natvig D."/>
            <person name="Lalanne C."/>
            <person name="Gautier V."/>
            <person name="Ament-Velasquez S.L."/>
            <person name="Kruys A."/>
            <person name="Hutchinson M.I."/>
            <person name="Powell A.J."/>
            <person name="Barry K."/>
            <person name="Miller A.N."/>
            <person name="Grigoriev I.V."/>
            <person name="Debuchy R."/>
            <person name="Gladieux P."/>
            <person name="Thoren M.H."/>
            <person name="Johannesson H."/>
        </authorList>
    </citation>
    <scope>NUCLEOTIDE SEQUENCE</scope>
    <source>
        <strain evidence="9">CBS 168.71</strain>
    </source>
</reference>
<dbReference type="AlphaFoldDB" id="A0AAE0HMS0"/>
<evidence type="ECO:0000256" key="2">
    <source>
        <dbReference type="ARBA" id="ARBA00004604"/>
    </source>
</evidence>
<comment type="subunit">
    <text evidence="4">Component of the pre-66S ribosomal particle.</text>
</comment>
<feature type="region of interest" description="Disordered" evidence="8">
    <location>
        <begin position="112"/>
        <end position="147"/>
    </location>
</feature>
<gene>
    <name evidence="9" type="ORF">B0H64DRAFT_472552</name>
</gene>
<comment type="caution">
    <text evidence="9">The sequence shown here is derived from an EMBL/GenBank/DDBJ whole genome shotgun (WGS) entry which is preliminary data.</text>
</comment>
<evidence type="ECO:0000256" key="3">
    <source>
        <dbReference type="ARBA" id="ARBA00008479"/>
    </source>
</evidence>
<reference evidence="9" key="1">
    <citation type="journal article" date="2023" name="Mol. Phylogenet. Evol.">
        <title>Genome-scale phylogeny and comparative genomics of the fungal order Sordariales.</title>
        <authorList>
            <person name="Hensen N."/>
            <person name="Bonometti L."/>
            <person name="Westerberg I."/>
            <person name="Brannstrom I.O."/>
            <person name="Guillou S."/>
            <person name="Cros-Aarteil S."/>
            <person name="Calhoun S."/>
            <person name="Haridas S."/>
            <person name="Kuo A."/>
            <person name="Mondo S."/>
            <person name="Pangilinan J."/>
            <person name="Riley R."/>
            <person name="LaButti K."/>
            <person name="Andreopoulos B."/>
            <person name="Lipzen A."/>
            <person name="Chen C."/>
            <person name="Yan M."/>
            <person name="Daum C."/>
            <person name="Ng V."/>
            <person name="Clum A."/>
            <person name="Steindorff A."/>
            <person name="Ohm R.A."/>
            <person name="Martin F."/>
            <person name="Silar P."/>
            <person name="Natvig D.O."/>
            <person name="Lalanne C."/>
            <person name="Gautier V."/>
            <person name="Ament-Velasquez S.L."/>
            <person name="Kruys A."/>
            <person name="Hutchinson M.I."/>
            <person name="Powell A.J."/>
            <person name="Barry K."/>
            <person name="Miller A.N."/>
            <person name="Grigoriev I.V."/>
            <person name="Debuchy R."/>
            <person name="Gladieux P."/>
            <person name="Hiltunen Thoren M."/>
            <person name="Johannesson H."/>
        </authorList>
    </citation>
    <scope>NUCLEOTIDE SEQUENCE</scope>
    <source>
        <strain evidence="9">CBS 168.71</strain>
    </source>
</reference>
<dbReference type="GO" id="GO:0042273">
    <property type="term" value="P:ribosomal large subunit biogenesis"/>
    <property type="evidence" value="ECO:0007669"/>
    <property type="project" value="TreeGrafter"/>
</dbReference>
<evidence type="ECO:0000256" key="7">
    <source>
        <dbReference type="ARBA" id="ARBA00023274"/>
    </source>
</evidence>
<organism evidence="9 10">
    <name type="scientific">Chaetomium fimeti</name>
    <dbReference type="NCBI Taxonomy" id="1854472"/>
    <lineage>
        <taxon>Eukaryota</taxon>
        <taxon>Fungi</taxon>
        <taxon>Dikarya</taxon>
        <taxon>Ascomycota</taxon>
        <taxon>Pezizomycotina</taxon>
        <taxon>Sordariomycetes</taxon>
        <taxon>Sordariomycetidae</taxon>
        <taxon>Sordariales</taxon>
        <taxon>Chaetomiaceae</taxon>
        <taxon>Chaetomium</taxon>
    </lineage>
</organism>
<evidence type="ECO:0000256" key="8">
    <source>
        <dbReference type="SAM" id="MobiDB-lite"/>
    </source>
</evidence>